<organism evidence="3 4">
    <name type="scientific">Mesorhizobium australicum</name>
    <dbReference type="NCBI Taxonomy" id="536018"/>
    <lineage>
        <taxon>Bacteria</taxon>
        <taxon>Pseudomonadati</taxon>
        <taxon>Pseudomonadota</taxon>
        <taxon>Alphaproteobacteria</taxon>
        <taxon>Hyphomicrobiales</taxon>
        <taxon>Phyllobacteriaceae</taxon>
        <taxon>Mesorhizobium</taxon>
    </lineage>
</organism>
<evidence type="ECO:0000256" key="1">
    <source>
        <dbReference type="ARBA" id="ARBA00006484"/>
    </source>
</evidence>
<name>A0A1X7PSK0_9HYPH</name>
<dbReference type="InterPro" id="IPR002347">
    <property type="entry name" value="SDR_fam"/>
</dbReference>
<dbReference type="Gene3D" id="3.40.50.720">
    <property type="entry name" value="NAD(P)-binding Rossmann-like Domain"/>
    <property type="match status" value="1"/>
</dbReference>
<reference evidence="3 4" key="1">
    <citation type="submission" date="2017-04" db="EMBL/GenBank/DDBJ databases">
        <authorList>
            <person name="Afonso C.L."/>
            <person name="Miller P.J."/>
            <person name="Scott M.A."/>
            <person name="Spackman E."/>
            <person name="Goraichik I."/>
            <person name="Dimitrov K.M."/>
            <person name="Suarez D.L."/>
            <person name="Swayne D.E."/>
        </authorList>
    </citation>
    <scope>NUCLEOTIDE SEQUENCE [LARGE SCALE GENOMIC DNA]</scope>
    <source>
        <strain evidence="3 4">B5P</strain>
    </source>
</reference>
<dbReference type="PANTHER" id="PTHR42760:SF115">
    <property type="entry name" value="3-OXOACYL-[ACYL-CARRIER-PROTEIN] REDUCTASE FABG"/>
    <property type="match status" value="1"/>
</dbReference>
<dbReference type="OrthoDB" id="517007at2"/>
<dbReference type="RefSeq" id="WP_085467859.1">
    <property type="nucleotide sequence ID" value="NZ_FXBL01000004.1"/>
</dbReference>
<proteinExistence type="inferred from homology"/>
<dbReference type="Proteomes" id="UP000193083">
    <property type="component" value="Unassembled WGS sequence"/>
</dbReference>
<dbReference type="InterPro" id="IPR036291">
    <property type="entry name" value="NAD(P)-bd_dom_sf"/>
</dbReference>
<sequence>MQNIAAITGGAGGIGEACAVRLIEMGWTVVLLDRDAAAAATVAARLGCLSYAIDVGSRDSIEAAADFVEREVGPCSGLIAAAAIFENPHAPEDQDPEAWRAILQTNIDGTYWTATAFGRRMVERKRGSIVTLGSMVGMNSSPLFAYGTSKAAIASFSAGLAVAWGRSGVRVNCVSPGPTLTPALAASYARGERDPVARLRFTALGRQVLPEEVANVIAFLMSDQASAVTGVELPVDGGIMAAQLWSLYGGVPGAT</sequence>
<dbReference type="EMBL" id="FXBL01000004">
    <property type="protein sequence ID" value="SMH54335.1"/>
    <property type="molecule type" value="Genomic_DNA"/>
</dbReference>
<dbReference type="SUPFAM" id="SSF51735">
    <property type="entry name" value="NAD(P)-binding Rossmann-fold domains"/>
    <property type="match status" value="1"/>
</dbReference>
<keyword evidence="4" id="KW-1185">Reference proteome</keyword>
<dbReference type="PANTHER" id="PTHR42760">
    <property type="entry name" value="SHORT-CHAIN DEHYDROGENASES/REDUCTASES FAMILY MEMBER"/>
    <property type="match status" value="1"/>
</dbReference>
<dbReference type="GO" id="GO:0016616">
    <property type="term" value="F:oxidoreductase activity, acting on the CH-OH group of donors, NAD or NADP as acceptor"/>
    <property type="evidence" value="ECO:0007669"/>
    <property type="project" value="TreeGrafter"/>
</dbReference>
<gene>
    <name evidence="3" type="ORF">SAMN02982922_5062</name>
</gene>
<dbReference type="CDD" id="cd05233">
    <property type="entry name" value="SDR_c"/>
    <property type="match status" value="1"/>
</dbReference>
<protein>
    <submittedName>
        <fullName evidence="3">NAD(P)-dependent dehydrogenase, short-chain alcohol dehydrogenase family</fullName>
    </submittedName>
</protein>
<keyword evidence="2" id="KW-0560">Oxidoreductase</keyword>
<dbReference type="PRINTS" id="PR00081">
    <property type="entry name" value="GDHRDH"/>
</dbReference>
<evidence type="ECO:0000313" key="4">
    <source>
        <dbReference type="Proteomes" id="UP000193083"/>
    </source>
</evidence>
<dbReference type="Pfam" id="PF13561">
    <property type="entry name" value="adh_short_C2"/>
    <property type="match status" value="1"/>
</dbReference>
<dbReference type="FunFam" id="3.40.50.720:FF:000084">
    <property type="entry name" value="Short-chain dehydrogenase reductase"/>
    <property type="match status" value="1"/>
</dbReference>
<comment type="similarity">
    <text evidence="1">Belongs to the short-chain dehydrogenases/reductases (SDR) family.</text>
</comment>
<dbReference type="AlphaFoldDB" id="A0A1X7PSK0"/>
<evidence type="ECO:0000313" key="3">
    <source>
        <dbReference type="EMBL" id="SMH54335.1"/>
    </source>
</evidence>
<evidence type="ECO:0000256" key="2">
    <source>
        <dbReference type="ARBA" id="ARBA00023002"/>
    </source>
</evidence>
<accession>A0A1X7PSK0</accession>